<evidence type="ECO:0000313" key="3">
    <source>
        <dbReference type="EMBL" id="PSN75633.1"/>
    </source>
</evidence>
<feature type="chain" id="PRO_5015619330" evidence="2">
    <location>
        <begin position="28"/>
        <end position="95"/>
    </location>
</feature>
<reference evidence="3 4" key="1">
    <citation type="journal article" date="2018" name="Front. Microbiol.">
        <title>Genome-Wide Analysis of Corynespora cassiicola Leaf Fall Disease Putative Effectors.</title>
        <authorList>
            <person name="Lopez D."/>
            <person name="Ribeiro S."/>
            <person name="Label P."/>
            <person name="Fumanal B."/>
            <person name="Venisse J.S."/>
            <person name="Kohler A."/>
            <person name="de Oliveira R.R."/>
            <person name="Labutti K."/>
            <person name="Lipzen A."/>
            <person name="Lail K."/>
            <person name="Bauer D."/>
            <person name="Ohm R.A."/>
            <person name="Barry K.W."/>
            <person name="Spatafora J."/>
            <person name="Grigoriev I.V."/>
            <person name="Martin F.M."/>
            <person name="Pujade-Renaud V."/>
        </authorList>
    </citation>
    <scope>NUCLEOTIDE SEQUENCE [LARGE SCALE GENOMIC DNA]</scope>
    <source>
        <strain evidence="3 4">Philippines</strain>
    </source>
</reference>
<organism evidence="3 4">
    <name type="scientific">Corynespora cassiicola Philippines</name>
    <dbReference type="NCBI Taxonomy" id="1448308"/>
    <lineage>
        <taxon>Eukaryota</taxon>
        <taxon>Fungi</taxon>
        <taxon>Dikarya</taxon>
        <taxon>Ascomycota</taxon>
        <taxon>Pezizomycotina</taxon>
        <taxon>Dothideomycetes</taxon>
        <taxon>Pleosporomycetidae</taxon>
        <taxon>Pleosporales</taxon>
        <taxon>Corynesporascaceae</taxon>
        <taxon>Corynespora</taxon>
    </lineage>
</organism>
<keyword evidence="4" id="KW-1185">Reference proteome</keyword>
<protein>
    <submittedName>
        <fullName evidence="3">Uncharacterized protein</fullName>
    </submittedName>
</protein>
<gene>
    <name evidence="3" type="ORF">BS50DRAFT_44310</name>
</gene>
<name>A0A2T2PD88_CORCC</name>
<evidence type="ECO:0000256" key="1">
    <source>
        <dbReference type="SAM" id="Phobius"/>
    </source>
</evidence>
<dbReference type="AlphaFoldDB" id="A0A2T2PD88"/>
<dbReference type="Proteomes" id="UP000240883">
    <property type="component" value="Unassembled WGS sequence"/>
</dbReference>
<keyword evidence="1" id="KW-1133">Transmembrane helix</keyword>
<evidence type="ECO:0000313" key="4">
    <source>
        <dbReference type="Proteomes" id="UP000240883"/>
    </source>
</evidence>
<keyword evidence="1" id="KW-0472">Membrane</keyword>
<dbReference type="EMBL" id="KZ678128">
    <property type="protein sequence ID" value="PSN75633.1"/>
    <property type="molecule type" value="Genomic_DNA"/>
</dbReference>
<feature type="transmembrane region" description="Helical" evidence="1">
    <location>
        <begin position="66"/>
        <end position="84"/>
    </location>
</feature>
<keyword evidence="1" id="KW-0812">Transmembrane</keyword>
<proteinExistence type="predicted"/>
<keyword evidence="2" id="KW-0732">Signal</keyword>
<accession>A0A2T2PD88</accession>
<feature type="signal peptide" evidence="2">
    <location>
        <begin position="1"/>
        <end position="27"/>
    </location>
</feature>
<evidence type="ECO:0000256" key="2">
    <source>
        <dbReference type="SAM" id="SignalP"/>
    </source>
</evidence>
<sequence length="95" mass="10719">MKFMAWLWWTPILSVLALPIALRQAYGRPVLAGDHGALQNRDDRTLFQHPETGRILLAGETNRARTIYTLVSLFCAIVLALLLGKYGHVFRALTQ</sequence>